<reference evidence="1" key="1">
    <citation type="submission" date="2022-06" db="EMBL/GenBank/DDBJ databases">
        <title>Phylogenomic reconstructions and comparative analyses of Kickxellomycotina fungi.</title>
        <authorList>
            <person name="Reynolds N.K."/>
            <person name="Stajich J.E."/>
            <person name="Barry K."/>
            <person name="Grigoriev I.V."/>
            <person name="Crous P."/>
            <person name="Smith M.E."/>
        </authorList>
    </citation>
    <scope>NUCLEOTIDE SEQUENCE</scope>
    <source>
        <strain evidence="1">RSA 2271</strain>
    </source>
</reference>
<dbReference type="Proteomes" id="UP001145114">
    <property type="component" value="Unassembled WGS sequence"/>
</dbReference>
<evidence type="ECO:0000313" key="1">
    <source>
        <dbReference type="EMBL" id="KAJ1677979.1"/>
    </source>
</evidence>
<organism evidence="1 2">
    <name type="scientific">Spiromyces aspiralis</name>
    <dbReference type="NCBI Taxonomy" id="68401"/>
    <lineage>
        <taxon>Eukaryota</taxon>
        <taxon>Fungi</taxon>
        <taxon>Fungi incertae sedis</taxon>
        <taxon>Zoopagomycota</taxon>
        <taxon>Kickxellomycotina</taxon>
        <taxon>Kickxellomycetes</taxon>
        <taxon>Kickxellales</taxon>
        <taxon>Kickxellaceae</taxon>
        <taxon>Spiromyces</taxon>
    </lineage>
</organism>
<accession>A0ACC1HVR8</accession>
<sequence length="199" mass="21154">MPVPRPTFLAPGQLRMLGLAASPQDLHFLGVARGIVSRFHTPRGAGSSRAPATPSYNPRVTLGLAPQRTTSRKYTLYPRPPAATAAARRTALPPLHAITDTSAVTRRFIGGSAAVPAFIGGGHPARMLLRGFHGRAIGSALRVVMGALGKSMRLPLALLSMAIATLAYIEYKLQQLSAPSWITSGLKGTREWLENLKAS</sequence>
<feature type="non-terminal residue" evidence="1">
    <location>
        <position position="199"/>
    </location>
</feature>
<dbReference type="EMBL" id="JAMZIH010001685">
    <property type="protein sequence ID" value="KAJ1677979.1"/>
    <property type="molecule type" value="Genomic_DNA"/>
</dbReference>
<name>A0ACC1HVR8_9FUNG</name>
<keyword evidence="2" id="KW-1185">Reference proteome</keyword>
<proteinExistence type="predicted"/>
<gene>
    <name evidence="1" type="ORF">EV182_005037</name>
</gene>
<evidence type="ECO:0000313" key="2">
    <source>
        <dbReference type="Proteomes" id="UP001145114"/>
    </source>
</evidence>
<comment type="caution">
    <text evidence="1">The sequence shown here is derived from an EMBL/GenBank/DDBJ whole genome shotgun (WGS) entry which is preliminary data.</text>
</comment>
<protein>
    <submittedName>
        <fullName evidence="1">Uncharacterized protein</fullName>
    </submittedName>
</protein>